<evidence type="ECO:0000313" key="1">
    <source>
        <dbReference type="EMBL" id="CAC5364541.1"/>
    </source>
</evidence>
<keyword evidence="2" id="KW-1185">Reference proteome</keyword>
<dbReference type="AlphaFoldDB" id="A0A6J8ABL3"/>
<organism evidence="1 2">
    <name type="scientific">Mytilus coruscus</name>
    <name type="common">Sea mussel</name>
    <dbReference type="NCBI Taxonomy" id="42192"/>
    <lineage>
        <taxon>Eukaryota</taxon>
        <taxon>Metazoa</taxon>
        <taxon>Spiralia</taxon>
        <taxon>Lophotrochozoa</taxon>
        <taxon>Mollusca</taxon>
        <taxon>Bivalvia</taxon>
        <taxon>Autobranchia</taxon>
        <taxon>Pteriomorphia</taxon>
        <taxon>Mytilida</taxon>
        <taxon>Mytiloidea</taxon>
        <taxon>Mytilidae</taxon>
        <taxon>Mytilinae</taxon>
        <taxon>Mytilus</taxon>
    </lineage>
</organism>
<dbReference type="EMBL" id="CACVKT020001007">
    <property type="protein sequence ID" value="CAC5364541.1"/>
    <property type="molecule type" value="Genomic_DNA"/>
</dbReference>
<evidence type="ECO:0008006" key="3">
    <source>
        <dbReference type="Google" id="ProtNLM"/>
    </source>
</evidence>
<dbReference type="OrthoDB" id="6109190at2759"/>
<accession>A0A6J8ABL3</accession>
<evidence type="ECO:0000313" key="2">
    <source>
        <dbReference type="Proteomes" id="UP000507470"/>
    </source>
</evidence>
<name>A0A6J8ABL3_MYTCO</name>
<reference evidence="1 2" key="1">
    <citation type="submission" date="2020-06" db="EMBL/GenBank/DDBJ databases">
        <authorList>
            <person name="Li R."/>
            <person name="Bekaert M."/>
        </authorList>
    </citation>
    <scope>NUCLEOTIDE SEQUENCE [LARGE SCALE GENOMIC DNA]</scope>
    <source>
        <strain evidence="2">wild</strain>
    </source>
</reference>
<sequence length="209" mass="24421">MCGKRQNISYTLYSILYQLSKRGFYHSKWLLEIKNTLYDSRFNLMWDDQRIVESDNINQNVKKCLSDKFILNWSNNVMNSAKCLNYRIYKSDFCFEIYLSVLPSDLGMHLCKCRCLDNKLPIGTGRFLKIDRTERHCNLCNANEIGDEFHYLFKCTFFNNVRANFLPSNICNNPNVLKCKELMNTSNLFTLTGIAKVCISVIKTFTTCA</sequence>
<gene>
    <name evidence="1" type="ORF">MCOR_5548</name>
</gene>
<protein>
    <recommendedName>
        <fullName evidence="3">Reverse transcriptase zinc-binding domain-containing protein</fullName>
    </recommendedName>
</protein>
<proteinExistence type="predicted"/>
<dbReference type="Proteomes" id="UP000507470">
    <property type="component" value="Unassembled WGS sequence"/>
</dbReference>